<dbReference type="Pfam" id="PF05965">
    <property type="entry name" value="FYRC"/>
    <property type="match status" value="1"/>
</dbReference>
<name>A0A7R9C2W6_9CRUS</name>
<feature type="non-terminal residue" evidence="2">
    <location>
        <position position="1"/>
    </location>
</feature>
<accession>A0A7R9C2W6</accession>
<protein>
    <submittedName>
        <fullName evidence="2">Uncharacterized protein</fullName>
    </submittedName>
</protein>
<dbReference type="EMBL" id="OA891086">
    <property type="protein sequence ID" value="CAD7284631.1"/>
    <property type="molecule type" value="Genomic_DNA"/>
</dbReference>
<evidence type="ECO:0000313" key="2">
    <source>
        <dbReference type="EMBL" id="CAD7284631.1"/>
    </source>
</evidence>
<evidence type="ECO:0000313" key="3">
    <source>
        <dbReference type="Proteomes" id="UP000678499"/>
    </source>
</evidence>
<proteinExistence type="predicted"/>
<keyword evidence="3" id="KW-1185">Reference proteome</keyword>
<dbReference type="AlphaFoldDB" id="A0A7R9C2W6"/>
<organism evidence="2">
    <name type="scientific">Notodromas monacha</name>
    <dbReference type="NCBI Taxonomy" id="399045"/>
    <lineage>
        <taxon>Eukaryota</taxon>
        <taxon>Metazoa</taxon>
        <taxon>Ecdysozoa</taxon>
        <taxon>Arthropoda</taxon>
        <taxon>Crustacea</taxon>
        <taxon>Oligostraca</taxon>
        <taxon>Ostracoda</taxon>
        <taxon>Podocopa</taxon>
        <taxon>Podocopida</taxon>
        <taxon>Cypridocopina</taxon>
        <taxon>Cypridoidea</taxon>
        <taxon>Cyprididae</taxon>
        <taxon>Notodromas</taxon>
    </lineage>
</organism>
<sequence length="585" mass="65002">SSFVGNSRSVLFVLTGGLLPGKLSSSISDSVLADLGLIPDVVRVCLTSVDSVLAKNPGETFFRVQVTIREPVIEVADDLRILQFDGATDDHYEQRRVVQFTPGSGVQALQSNNVMFIDMVGCMAQQSTNMIQTVEQPTIAPAPIAKPHYKTVQGTDGNLYLVTEFYVEMPQSVTYQVVNVPQSAPVTPMYLPTHNTFQHVPMVPPMPIVVQAPVPAEIPQPPTIASDPVLSTQAESKDEMSTTNDEIPADEWIISTNDEPFLEIDPQEVETSSMQIEIPPKVSIVSVEKPKEKSLILEATPKGIVKTLPIIDMVNPPAQNDVMKSRTIVDAVMKRIHACTSKLAPSVESTALEKEEKVENDPPGRGKVQDRLLNSYRNFMKQRMGDRPRPLCRIIKDERLWQDEEKPEVEPSPKDGKENNAPLMVEIKGDDGVVLQGSSIEEVWGCLVDAVQKSRERFGMPILPRDSLTKLYKSGIDQSSLKRLISQLPEKDANRARHVFSFLKDGKKRYEAVFGSARSDGISCLNYEPGVKRPRNPFSWLSSVHRPRPDISDWRPQNGGKAMSSKMARAMAKRLRSLPLNSRYL</sequence>
<feature type="non-terminal residue" evidence="2">
    <location>
        <position position="585"/>
    </location>
</feature>
<reference evidence="2" key="1">
    <citation type="submission" date="2020-11" db="EMBL/GenBank/DDBJ databases">
        <authorList>
            <person name="Tran Van P."/>
        </authorList>
    </citation>
    <scope>NUCLEOTIDE SEQUENCE</scope>
</reference>
<evidence type="ECO:0000256" key="1">
    <source>
        <dbReference type="SAM" id="MobiDB-lite"/>
    </source>
</evidence>
<dbReference type="Proteomes" id="UP000678499">
    <property type="component" value="Unassembled WGS sequence"/>
</dbReference>
<gene>
    <name evidence="2" type="ORF">NMOB1V02_LOCUS12236</name>
</gene>
<feature type="region of interest" description="Disordered" evidence="1">
    <location>
        <begin position="348"/>
        <end position="369"/>
    </location>
</feature>
<feature type="compositionally biased region" description="Basic and acidic residues" evidence="1">
    <location>
        <begin position="351"/>
        <end position="369"/>
    </location>
</feature>
<dbReference type="InterPro" id="IPR003889">
    <property type="entry name" value="FYrich_C"/>
</dbReference>
<dbReference type="GO" id="GO:0005634">
    <property type="term" value="C:nucleus"/>
    <property type="evidence" value="ECO:0007669"/>
    <property type="project" value="InterPro"/>
</dbReference>
<dbReference type="EMBL" id="CAJPEX010009049">
    <property type="protein sequence ID" value="CAG0924783.1"/>
    <property type="molecule type" value="Genomic_DNA"/>
</dbReference>